<protein>
    <submittedName>
        <fullName evidence="1">Uncharacterized protein</fullName>
    </submittedName>
</protein>
<reference evidence="2" key="1">
    <citation type="submission" date="2017-04" db="EMBL/GenBank/DDBJ databases">
        <authorList>
            <person name="Varghese N."/>
            <person name="Submissions S."/>
        </authorList>
    </citation>
    <scope>NUCLEOTIDE SEQUENCE [LARGE SCALE GENOMIC DNA]</scope>
    <source>
        <strain evidence="2">DSM 16537</strain>
    </source>
</reference>
<organism evidence="1 2">
    <name type="scientific">Aquiflexum balticum DSM 16537</name>
    <dbReference type="NCBI Taxonomy" id="758820"/>
    <lineage>
        <taxon>Bacteria</taxon>
        <taxon>Pseudomonadati</taxon>
        <taxon>Bacteroidota</taxon>
        <taxon>Cytophagia</taxon>
        <taxon>Cytophagales</taxon>
        <taxon>Cyclobacteriaceae</taxon>
        <taxon>Aquiflexum</taxon>
    </lineage>
</organism>
<evidence type="ECO:0000313" key="1">
    <source>
        <dbReference type="EMBL" id="SMD42165.1"/>
    </source>
</evidence>
<name>A0A1W2GZQ0_9BACT</name>
<dbReference type="EMBL" id="LT838813">
    <property type="protein sequence ID" value="SMD42165.1"/>
    <property type="molecule type" value="Genomic_DNA"/>
</dbReference>
<keyword evidence="2" id="KW-1185">Reference proteome</keyword>
<proteinExistence type="predicted"/>
<accession>A0A1W2GZQ0</accession>
<gene>
    <name evidence="1" type="ORF">SAMN00777080_0702</name>
</gene>
<dbReference type="AlphaFoldDB" id="A0A1W2GZQ0"/>
<evidence type="ECO:0000313" key="2">
    <source>
        <dbReference type="Proteomes" id="UP000192333"/>
    </source>
</evidence>
<dbReference type="Proteomes" id="UP000192333">
    <property type="component" value="Chromosome I"/>
</dbReference>
<sequence length="34" mass="4309">MYKKYKEMQSKKLWRKNISDLKTIFLIQFFEGHE</sequence>
<dbReference type="STRING" id="758820.SAMN00777080_0702"/>